<evidence type="ECO:0000259" key="1">
    <source>
        <dbReference type="Pfam" id="PF07670"/>
    </source>
</evidence>
<reference evidence="2 3" key="1">
    <citation type="submission" date="2018-08" db="EMBL/GenBank/DDBJ databases">
        <title>A genome reference for cultivated species of the human gut microbiota.</title>
        <authorList>
            <person name="Zou Y."/>
            <person name="Xue W."/>
            <person name="Luo G."/>
        </authorList>
    </citation>
    <scope>NUCLEOTIDE SEQUENCE [LARGE SCALE GENOMIC DNA]</scope>
    <source>
        <strain evidence="2 3">AF14-6AC</strain>
    </source>
</reference>
<gene>
    <name evidence="2" type="ORF">DWW24_06505</name>
</gene>
<feature type="domain" description="Nucleoside transporter/FeoB GTPase Gate" evidence="1">
    <location>
        <begin position="24"/>
        <end position="103"/>
    </location>
</feature>
<dbReference type="EMBL" id="QRYW01000011">
    <property type="protein sequence ID" value="RGV27980.1"/>
    <property type="molecule type" value="Genomic_DNA"/>
</dbReference>
<protein>
    <submittedName>
        <fullName evidence="2">Nucleoside recognition protein</fullName>
    </submittedName>
</protein>
<dbReference type="Proteomes" id="UP000283426">
    <property type="component" value="Unassembled WGS sequence"/>
</dbReference>
<accession>A0A3D1UF84</accession>
<proteinExistence type="predicted"/>
<comment type="caution">
    <text evidence="2">The sequence shown here is derived from an EMBL/GenBank/DDBJ whole genome shotgun (WGS) entry which is preliminary data.</text>
</comment>
<dbReference type="Pfam" id="PF07670">
    <property type="entry name" value="Gate"/>
    <property type="match status" value="1"/>
</dbReference>
<evidence type="ECO:0000313" key="2">
    <source>
        <dbReference type="EMBL" id="RGV27980.1"/>
    </source>
</evidence>
<evidence type="ECO:0000313" key="3">
    <source>
        <dbReference type="Proteomes" id="UP000283426"/>
    </source>
</evidence>
<organism evidence="2 3">
    <name type="scientific">Odoribacter splanchnicus</name>
    <dbReference type="NCBI Taxonomy" id="28118"/>
    <lineage>
        <taxon>Bacteria</taxon>
        <taxon>Pseudomonadati</taxon>
        <taxon>Bacteroidota</taxon>
        <taxon>Bacteroidia</taxon>
        <taxon>Bacteroidales</taxon>
        <taxon>Odoribacteraceae</taxon>
        <taxon>Odoribacter</taxon>
    </lineage>
</organism>
<name>A0A3D1UF84_9BACT</name>
<sequence>MMKERIIGCIRKVWPVALKTSCWFLKIMLPVSFVVMLLTYFQVLPAVSAVVAPLFTRIGLPGDAALVFVTGIFTNIYTVIALLSNMDFTVREGILLAMMCLISHNYPVETLVQKKTGSAGWKMVLLRFTCSFIAAAVLNLILPEFAGRMIAQPSVDLGFRDTLFNWLQTSLWLSLKVVALITGLMILQRLLEEFGVLKWISSLLGPGMQLLGLPRQVAFLWVVGNTLGLAYGSAVLMDYARQGKLTGTEADLLNYHLAISHSQLEDPLLFAVLGLPVVWLIVPRILLAFIVVWLKRLADFIFPAQAMALSQKI</sequence>
<dbReference type="InterPro" id="IPR011642">
    <property type="entry name" value="Gate_dom"/>
</dbReference>
<dbReference type="AlphaFoldDB" id="A0A3D1UF84"/>